<comment type="caution">
    <text evidence="1">The sequence shown here is derived from an EMBL/GenBank/DDBJ whole genome shotgun (WGS) entry which is preliminary data.</text>
</comment>
<reference evidence="1 2" key="1">
    <citation type="submission" date="2019-07" db="EMBL/GenBank/DDBJ databases">
        <authorList>
            <person name="Zhao L.H."/>
        </authorList>
    </citation>
    <scope>NUCLEOTIDE SEQUENCE [LARGE SCALE GENOMIC DNA]</scope>
    <source>
        <strain evidence="1 2">Co35</strain>
    </source>
</reference>
<evidence type="ECO:0000313" key="2">
    <source>
        <dbReference type="Proteomes" id="UP000316988"/>
    </source>
</evidence>
<dbReference type="Proteomes" id="UP000316988">
    <property type="component" value="Unassembled WGS sequence"/>
</dbReference>
<dbReference type="AlphaFoldDB" id="A0A554SGS2"/>
<evidence type="ECO:0000313" key="1">
    <source>
        <dbReference type="EMBL" id="TSD65538.1"/>
    </source>
</evidence>
<protein>
    <submittedName>
        <fullName evidence="1">Uncharacterized protein</fullName>
    </submittedName>
</protein>
<sequence length="110" mass="12218">MTDQEDNQYKAALGRARTRIGQERDAFDIGGDPTSAVTRAIATDGGWDCSEADGWLEDLSHQVSGLREAFDQAWNDINSAHEAQPDKVDEGDWRGRAYYTLQGPLILQAY</sequence>
<dbReference type="EMBL" id="VLNT01000002">
    <property type="protein sequence ID" value="TSD65538.1"/>
    <property type="molecule type" value="Genomic_DNA"/>
</dbReference>
<name>A0A554SGS2_9ACTN</name>
<keyword evidence="2" id="KW-1185">Reference proteome</keyword>
<organism evidence="1 2">
    <name type="scientific">Aeromicrobium piscarium</name>
    <dbReference type="NCBI Taxonomy" id="2590901"/>
    <lineage>
        <taxon>Bacteria</taxon>
        <taxon>Bacillati</taxon>
        <taxon>Actinomycetota</taxon>
        <taxon>Actinomycetes</taxon>
        <taxon>Propionibacteriales</taxon>
        <taxon>Nocardioidaceae</taxon>
        <taxon>Aeromicrobium</taxon>
    </lineage>
</organism>
<proteinExistence type="predicted"/>
<gene>
    <name evidence="1" type="ORF">FNM00_03680</name>
</gene>
<dbReference type="RefSeq" id="WP_143911660.1">
    <property type="nucleotide sequence ID" value="NZ_VLNT01000002.1"/>
</dbReference>
<dbReference type="OrthoDB" id="3747162at2"/>
<accession>A0A554SGS2</accession>